<proteinExistence type="predicted"/>
<dbReference type="InterPro" id="IPR037523">
    <property type="entry name" value="VOC_core"/>
</dbReference>
<gene>
    <name evidence="3" type="ORF">SAMN05421684_2062</name>
</gene>
<dbReference type="Pfam" id="PF22677">
    <property type="entry name" value="Ble-like_N"/>
    <property type="match status" value="1"/>
</dbReference>
<dbReference type="AlphaFoldDB" id="A0A1H3NGZ1"/>
<organism evidence="3 4">
    <name type="scientific">Asanoa ishikariensis</name>
    <dbReference type="NCBI Taxonomy" id="137265"/>
    <lineage>
        <taxon>Bacteria</taxon>
        <taxon>Bacillati</taxon>
        <taxon>Actinomycetota</taxon>
        <taxon>Actinomycetes</taxon>
        <taxon>Micromonosporales</taxon>
        <taxon>Micromonosporaceae</taxon>
        <taxon>Asanoa</taxon>
    </lineage>
</organism>
<keyword evidence="4" id="KW-1185">Reference proteome</keyword>
<dbReference type="RefSeq" id="WP_090789580.1">
    <property type="nucleotide sequence ID" value="NZ_BOND01000027.1"/>
</dbReference>
<dbReference type="Proteomes" id="UP000199632">
    <property type="component" value="Unassembled WGS sequence"/>
</dbReference>
<evidence type="ECO:0000256" key="1">
    <source>
        <dbReference type="SAM" id="MobiDB-lite"/>
    </source>
</evidence>
<reference evidence="4" key="1">
    <citation type="submission" date="2016-10" db="EMBL/GenBank/DDBJ databases">
        <authorList>
            <person name="Varghese N."/>
            <person name="Submissions S."/>
        </authorList>
    </citation>
    <scope>NUCLEOTIDE SEQUENCE [LARGE SCALE GENOMIC DNA]</scope>
    <source>
        <strain evidence="4">DSM 44718</strain>
    </source>
</reference>
<dbReference type="EMBL" id="FNQB01000001">
    <property type="protein sequence ID" value="SDY88044.1"/>
    <property type="molecule type" value="Genomic_DNA"/>
</dbReference>
<dbReference type="PROSITE" id="PS51819">
    <property type="entry name" value="VOC"/>
    <property type="match status" value="1"/>
</dbReference>
<feature type="domain" description="VOC" evidence="2">
    <location>
        <begin position="5"/>
        <end position="125"/>
    </location>
</feature>
<dbReference type="InterPro" id="IPR052164">
    <property type="entry name" value="Anthracycline_SecMetBiosynth"/>
</dbReference>
<dbReference type="STRING" id="137265.SAMN05421684_2062"/>
<dbReference type="PANTHER" id="PTHR33993:SF2">
    <property type="entry name" value="VOC DOMAIN-CONTAINING PROTEIN"/>
    <property type="match status" value="1"/>
</dbReference>
<dbReference type="OrthoDB" id="9793039at2"/>
<dbReference type="Gene3D" id="3.10.180.10">
    <property type="entry name" value="2,3-Dihydroxybiphenyl 1,2-Dioxygenase, domain 1"/>
    <property type="match status" value="1"/>
</dbReference>
<accession>A0A1H3NGZ1</accession>
<dbReference type="InterPro" id="IPR053863">
    <property type="entry name" value="Glyoxy/Ble-like_N"/>
</dbReference>
<feature type="region of interest" description="Disordered" evidence="1">
    <location>
        <begin position="41"/>
        <end position="64"/>
    </location>
</feature>
<dbReference type="PANTHER" id="PTHR33993">
    <property type="entry name" value="GLYOXALASE-RELATED"/>
    <property type="match status" value="1"/>
</dbReference>
<sequence>MKSGSVTHFEIPADNVERAERFYAESFGWNIQDMPEMSYAMLSTTPSGKDGRPKDPGAINGGMMKRSGMFTAPVVTIDVDDIDEALATVEQHGGTTKMGRQAVGDMGFTGYFSDTEGNLIGLWQSANS</sequence>
<evidence type="ECO:0000313" key="4">
    <source>
        <dbReference type="Proteomes" id="UP000199632"/>
    </source>
</evidence>
<dbReference type="InterPro" id="IPR029068">
    <property type="entry name" value="Glyas_Bleomycin-R_OHBP_Dase"/>
</dbReference>
<dbReference type="SUPFAM" id="SSF54593">
    <property type="entry name" value="Glyoxalase/Bleomycin resistance protein/Dihydroxybiphenyl dioxygenase"/>
    <property type="match status" value="1"/>
</dbReference>
<name>A0A1H3NGZ1_9ACTN</name>
<evidence type="ECO:0000259" key="2">
    <source>
        <dbReference type="PROSITE" id="PS51819"/>
    </source>
</evidence>
<protein>
    <recommendedName>
        <fullName evidence="2">VOC domain-containing protein</fullName>
    </recommendedName>
</protein>
<dbReference type="CDD" id="cd07247">
    <property type="entry name" value="SgaA_N_like"/>
    <property type="match status" value="1"/>
</dbReference>
<evidence type="ECO:0000313" key="3">
    <source>
        <dbReference type="EMBL" id="SDY88044.1"/>
    </source>
</evidence>